<gene>
    <name evidence="1" type="ORF">BCR35DRAFT_304106</name>
</gene>
<keyword evidence="2" id="KW-1185">Reference proteome</keyword>
<protein>
    <submittedName>
        <fullName evidence="1">Uncharacterized protein</fullName>
    </submittedName>
</protein>
<dbReference type="Proteomes" id="UP000193467">
    <property type="component" value="Unassembled WGS sequence"/>
</dbReference>
<dbReference type="InParanoid" id="A0A1Y2FBI4"/>
<sequence>MIFQMTLNRALQHRRPSSPFALSSPTSVSLDEEIQFCLQCPEKLDFSVRPSIPPVCYDTLPL</sequence>
<comment type="caution">
    <text evidence="1">The sequence shown here is derived from an EMBL/GenBank/DDBJ whole genome shotgun (WGS) entry which is preliminary data.</text>
</comment>
<proteinExistence type="predicted"/>
<dbReference type="EMBL" id="MCGR01000023">
    <property type="protein sequence ID" value="ORY81251.1"/>
    <property type="molecule type" value="Genomic_DNA"/>
</dbReference>
<evidence type="ECO:0000313" key="1">
    <source>
        <dbReference type="EMBL" id="ORY81251.1"/>
    </source>
</evidence>
<feature type="non-terminal residue" evidence="1">
    <location>
        <position position="1"/>
    </location>
</feature>
<organism evidence="1 2">
    <name type="scientific">Leucosporidium creatinivorum</name>
    <dbReference type="NCBI Taxonomy" id="106004"/>
    <lineage>
        <taxon>Eukaryota</taxon>
        <taxon>Fungi</taxon>
        <taxon>Dikarya</taxon>
        <taxon>Basidiomycota</taxon>
        <taxon>Pucciniomycotina</taxon>
        <taxon>Microbotryomycetes</taxon>
        <taxon>Leucosporidiales</taxon>
        <taxon>Leucosporidium</taxon>
    </lineage>
</organism>
<dbReference type="AlphaFoldDB" id="A0A1Y2FBI4"/>
<evidence type="ECO:0000313" key="2">
    <source>
        <dbReference type="Proteomes" id="UP000193467"/>
    </source>
</evidence>
<reference evidence="1 2" key="1">
    <citation type="submission" date="2016-07" db="EMBL/GenBank/DDBJ databases">
        <title>Pervasive Adenine N6-methylation of Active Genes in Fungi.</title>
        <authorList>
            <consortium name="DOE Joint Genome Institute"/>
            <person name="Mondo S.J."/>
            <person name="Dannebaum R.O."/>
            <person name="Kuo R.C."/>
            <person name="Labutti K."/>
            <person name="Haridas S."/>
            <person name="Kuo A."/>
            <person name="Salamov A."/>
            <person name="Ahrendt S.R."/>
            <person name="Lipzen A."/>
            <person name="Sullivan W."/>
            <person name="Andreopoulos W.B."/>
            <person name="Clum A."/>
            <person name="Lindquist E."/>
            <person name="Daum C."/>
            <person name="Ramamoorthy G.K."/>
            <person name="Gryganskyi A."/>
            <person name="Culley D."/>
            <person name="Magnuson J.K."/>
            <person name="James T.Y."/>
            <person name="O'Malley M.A."/>
            <person name="Stajich J.E."/>
            <person name="Spatafora J.W."/>
            <person name="Visel A."/>
            <person name="Grigoriev I.V."/>
        </authorList>
    </citation>
    <scope>NUCLEOTIDE SEQUENCE [LARGE SCALE GENOMIC DNA]</scope>
    <source>
        <strain evidence="1 2">62-1032</strain>
    </source>
</reference>
<name>A0A1Y2FBI4_9BASI</name>
<accession>A0A1Y2FBI4</accession>